<dbReference type="SUPFAM" id="SSF64518">
    <property type="entry name" value="Phase 1 flagellin"/>
    <property type="match status" value="1"/>
</dbReference>
<dbReference type="PANTHER" id="PTHR30033:SF1">
    <property type="entry name" value="FLAGELLAR HOOK-ASSOCIATED PROTEIN 1"/>
    <property type="match status" value="1"/>
</dbReference>
<dbReference type="AlphaFoldDB" id="A0A160P9J8"/>
<dbReference type="Pfam" id="PF22638">
    <property type="entry name" value="FlgK_D1"/>
    <property type="match status" value="1"/>
</dbReference>
<dbReference type="Proteomes" id="UP000218288">
    <property type="component" value="Chromosome"/>
</dbReference>
<sequence>MGLTLALNTARASLLATSNQIAVSARNVAGANDPGYSRKIASLVAGSAGGATVTITRAGDPALYARTLAASSDAARGDALLTGLTKLAQTIGDTDDPTAPAARLSTFKAALQAAANQPDNPQLARDAVEAAKALAGSLNQAADTVHAARAEADAGIADSVDRINDLLVRFDAANRAVVKLTALGADATDALDDRDRILTALSSEIGVTAVNREGGDMALYTDGGVTLFERGPRTVAFSPTSTFVAGTVGGTVTIDGVPVTGSASPMPLASGRIAGLASLRDGAALSYEAQLDALAGGLIGTFAEKDAVPPYGASLSGLFTAGARATLPDGTAAGRNGLAAAIAINAAVDPAQGGDLTLLRSGGMNGSDYADPGAAGDAAYSGRLRDLVTALSAPQPVDPALGLGTASSLTDLAAASAGWLEAQRKDATTNASYQKTLLSRANEALSNTAGVNGDDETALALQLERSYSASAKLISVVNDLLKTLLDAVR</sequence>
<dbReference type="Pfam" id="PF06429">
    <property type="entry name" value="Flg_bbr_C"/>
    <property type="match status" value="1"/>
</dbReference>
<accession>A0A160P9J8</accession>
<evidence type="ECO:0000313" key="9">
    <source>
        <dbReference type="EMBL" id="BAU89309.1"/>
    </source>
</evidence>
<dbReference type="NCBIfam" id="TIGR02492">
    <property type="entry name" value="flgK_ends"/>
    <property type="match status" value="1"/>
</dbReference>
<protein>
    <recommendedName>
        <fullName evidence="4">Flagellar hook-associated protein 1</fullName>
    </recommendedName>
</protein>
<dbReference type="InterPro" id="IPR002371">
    <property type="entry name" value="FlgK"/>
</dbReference>
<gene>
    <name evidence="9" type="primary">flgK</name>
    <name evidence="9" type="ORF">MPPM_0704</name>
</gene>
<evidence type="ECO:0000256" key="2">
    <source>
        <dbReference type="ARBA" id="ARBA00004613"/>
    </source>
</evidence>
<evidence type="ECO:0000259" key="8">
    <source>
        <dbReference type="Pfam" id="PF22638"/>
    </source>
</evidence>
<dbReference type="GO" id="GO:0044780">
    <property type="term" value="P:bacterial-type flagellum assembly"/>
    <property type="evidence" value="ECO:0007669"/>
    <property type="project" value="InterPro"/>
</dbReference>
<organism evidence="9 10">
    <name type="scientific">Methylorubrum populi</name>
    <dbReference type="NCBI Taxonomy" id="223967"/>
    <lineage>
        <taxon>Bacteria</taxon>
        <taxon>Pseudomonadati</taxon>
        <taxon>Pseudomonadota</taxon>
        <taxon>Alphaproteobacteria</taxon>
        <taxon>Hyphomicrobiales</taxon>
        <taxon>Methylobacteriaceae</taxon>
        <taxon>Methylorubrum</taxon>
    </lineage>
</organism>
<feature type="domain" description="Flagellar basal-body/hook protein C-terminal" evidence="7">
    <location>
        <begin position="448"/>
        <end position="486"/>
    </location>
</feature>
<evidence type="ECO:0000256" key="5">
    <source>
        <dbReference type="ARBA" id="ARBA00022525"/>
    </source>
</evidence>
<dbReference type="EMBL" id="AP014809">
    <property type="protein sequence ID" value="BAU89309.1"/>
    <property type="molecule type" value="Genomic_DNA"/>
</dbReference>
<proteinExistence type="inferred from homology"/>
<reference evidence="9 10" key="1">
    <citation type="journal article" date="2016" name="Genome Announc.">
        <title>Complete Genome Sequence of Methylobacterium populi P-1M, Isolated from Pink-Pigmented Household Biofilm.</title>
        <authorList>
            <person name="Morohoshi T."/>
            <person name="Ikeda T."/>
        </authorList>
    </citation>
    <scope>NUCLEOTIDE SEQUENCE [LARGE SCALE GENOMIC DNA]</scope>
    <source>
        <strain evidence="9 10">P-1M</strain>
    </source>
</reference>
<evidence type="ECO:0000256" key="6">
    <source>
        <dbReference type="ARBA" id="ARBA00023143"/>
    </source>
</evidence>
<feature type="domain" description="Flagellar hook-associated protein FlgK helical" evidence="8">
    <location>
        <begin position="100"/>
        <end position="302"/>
    </location>
</feature>
<keyword evidence="9" id="KW-0966">Cell projection</keyword>
<dbReference type="InterPro" id="IPR010930">
    <property type="entry name" value="Flg_bb/hook_C_dom"/>
</dbReference>
<dbReference type="RefSeq" id="WP_096483854.1">
    <property type="nucleotide sequence ID" value="NZ_AP014809.1"/>
</dbReference>
<dbReference type="GO" id="GO:0009424">
    <property type="term" value="C:bacterial-type flagellum hook"/>
    <property type="evidence" value="ECO:0007669"/>
    <property type="project" value="InterPro"/>
</dbReference>
<dbReference type="InterPro" id="IPR053927">
    <property type="entry name" value="FlgK_helical"/>
</dbReference>
<comment type="similarity">
    <text evidence="3">Belongs to the flagella basal body rod proteins family.</text>
</comment>
<keyword evidence="9" id="KW-0969">Cilium</keyword>
<evidence type="ECO:0000259" key="7">
    <source>
        <dbReference type="Pfam" id="PF06429"/>
    </source>
</evidence>
<keyword evidence="5" id="KW-0964">Secreted</keyword>
<evidence type="ECO:0000256" key="4">
    <source>
        <dbReference type="ARBA" id="ARBA00016244"/>
    </source>
</evidence>
<keyword evidence="9" id="KW-0282">Flagellum</keyword>
<comment type="subcellular location">
    <subcellularLocation>
        <location evidence="1">Bacterial flagellum</location>
    </subcellularLocation>
    <subcellularLocation>
        <location evidence="2">Secreted</location>
    </subcellularLocation>
</comment>
<dbReference type="GO" id="GO:0005576">
    <property type="term" value="C:extracellular region"/>
    <property type="evidence" value="ECO:0007669"/>
    <property type="project" value="UniProtKB-SubCell"/>
</dbReference>
<evidence type="ECO:0000313" key="10">
    <source>
        <dbReference type="Proteomes" id="UP000218288"/>
    </source>
</evidence>
<name>A0A160P9J8_9HYPH</name>
<dbReference type="PANTHER" id="PTHR30033">
    <property type="entry name" value="FLAGELLAR HOOK-ASSOCIATED PROTEIN 1"/>
    <property type="match status" value="1"/>
</dbReference>
<dbReference type="GO" id="GO:0005198">
    <property type="term" value="F:structural molecule activity"/>
    <property type="evidence" value="ECO:0007669"/>
    <property type="project" value="InterPro"/>
</dbReference>
<evidence type="ECO:0000256" key="3">
    <source>
        <dbReference type="ARBA" id="ARBA00009677"/>
    </source>
</evidence>
<dbReference type="OrthoDB" id="7181295at2"/>
<evidence type="ECO:0000256" key="1">
    <source>
        <dbReference type="ARBA" id="ARBA00004365"/>
    </source>
</evidence>
<keyword evidence="6" id="KW-0975">Bacterial flagellum</keyword>